<accession>A0AC35TJ56</accession>
<name>A0AC35TJ56_9BILA</name>
<proteinExistence type="predicted"/>
<dbReference type="Proteomes" id="UP000095286">
    <property type="component" value="Unplaced"/>
</dbReference>
<evidence type="ECO:0000313" key="1">
    <source>
        <dbReference type="Proteomes" id="UP000095286"/>
    </source>
</evidence>
<organism evidence="1 2">
    <name type="scientific">Rhabditophanes sp. KR3021</name>
    <dbReference type="NCBI Taxonomy" id="114890"/>
    <lineage>
        <taxon>Eukaryota</taxon>
        <taxon>Metazoa</taxon>
        <taxon>Ecdysozoa</taxon>
        <taxon>Nematoda</taxon>
        <taxon>Chromadorea</taxon>
        <taxon>Rhabditida</taxon>
        <taxon>Tylenchina</taxon>
        <taxon>Panagrolaimomorpha</taxon>
        <taxon>Strongyloidoidea</taxon>
        <taxon>Alloionematidae</taxon>
        <taxon>Rhabditophanes</taxon>
    </lineage>
</organism>
<dbReference type="WBParaSite" id="RSKR_0000095500.1">
    <property type="protein sequence ID" value="RSKR_0000095500.1"/>
    <property type="gene ID" value="RSKR_0000095500"/>
</dbReference>
<evidence type="ECO:0000313" key="2">
    <source>
        <dbReference type="WBParaSite" id="RSKR_0000095500.1"/>
    </source>
</evidence>
<sequence>MCSIMISGNEDIKRTELWGMLPESDKSSIQTIENQATSQQDRNAKISMYLSTQVSPSIIDQFVGKNMRRGQEQADTMVKQMNANMDQMNANMAAMNSEMTRQFQEGFPFNG</sequence>
<protein>
    <submittedName>
        <fullName evidence="2">Signal recognition particle GTPase</fullName>
    </submittedName>
</protein>
<reference evidence="2" key="1">
    <citation type="submission" date="2016-11" db="UniProtKB">
        <authorList>
            <consortium name="WormBaseParasite"/>
        </authorList>
    </citation>
    <scope>IDENTIFICATION</scope>
    <source>
        <strain evidence="2">KR3021</strain>
    </source>
</reference>